<feature type="binding site" evidence="6">
    <location>
        <position position="123"/>
    </location>
    <ligand>
        <name>substrate</name>
    </ligand>
</feature>
<sequence>MFRSLTIAICMLMLYASVPAQQPSDPLATPATKQLYTAIKQISKRYTIFGHQDALAYGVGWRAIPGRCDVKEVVNDHPGVYGWDIAHIELDSAREIDGVLFSDVKRFIREGYERGGVITISWHARNPLSAGSAWDTTPGTVKAILPGGTRHELYKSWLDKVAVFMNDLKDSKGEYIPILFRPFHELTGNWFWWCRNVCTIDEFKQLWQFTVHYLRDKKQLHHLLYVYNTAGFENELQFMERYPGDELVDLISFDNYQYKTDPASRQQFIQHMRSMSETICRIAASKNKIAAIAETGLEAIPDPYWWTAVVWPIVKELQIAYVLVWRNHGFDQHNKKMHYYAPYPGQTSAEDFKVFYNNPHILFESKLKQELQRP</sequence>
<dbReference type="InterPro" id="IPR000805">
    <property type="entry name" value="Glyco_hydro_26"/>
</dbReference>
<comment type="similarity">
    <text evidence="1 4 8">Belongs to the glycosyl hydrolase 26 family.</text>
</comment>
<evidence type="ECO:0000256" key="6">
    <source>
        <dbReference type="PIRSR" id="PIRSR018168-2"/>
    </source>
</evidence>
<feature type="active site" description="Proton donor" evidence="5 8">
    <location>
        <position position="185"/>
    </location>
</feature>
<feature type="binding site" evidence="6">
    <location>
        <position position="256"/>
    </location>
    <ligand>
        <name>substrate</name>
    </ligand>
</feature>
<dbReference type="Pfam" id="PF02156">
    <property type="entry name" value="Glyco_hydro_26"/>
    <property type="match status" value="1"/>
</dbReference>
<dbReference type="PRINTS" id="PR00739">
    <property type="entry name" value="GLHYDRLASE26"/>
</dbReference>
<evidence type="ECO:0000256" key="3">
    <source>
        <dbReference type="ARBA" id="ARBA00023295"/>
    </source>
</evidence>
<dbReference type="AlphaFoldDB" id="A0A4Q7MQP6"/>
<dbReference type="InterPro" id="IPR017853">
    <property type="entry name" value="GH"/>
</dbReference>
<dbReference type="Gene3D" id="3.20.20.80">
    <property type="entry name" value="Glycosidases"/>
    <property type="match status" value="1"/>
</dbReference>
<evidence type="ECO:0000256" key="4">
    <source>
        <dbReference type="PIRNR" id="PIRNR018168"/>
    </source>
</evidence>
<dbReference type="PANTHER" id="PTHR40079:SF4">
    <property type="entry name" value="GH26 DOMAIN-CONTAINING PROTEIN-RELATED"/>
    <property type="match status" value="1"/>
</dbReference>
<comment type="caution">
    <text evidence="10">The sequence shown here is derived from an EMBL/GenBank/DDBJ whole genome shotgun (WGS) entry which is preliminary data.</text>
</comment>
<keyword evidence="11" id="KW-1185">Reference proteome</keyword>
<comment type="subcellular location">
    <subcellularLocation>
        <location evidence="4">Secreted</location>
    </subcellularLocation>
</comment>
<dbReference type="EMBL" id="SGXA01000002">
    <property type="protein sequence ID" value="RZS70688.1"/>
    <property type="molecule type" value="Genomic_DNA"/>
</dbReference>
<protein>
    <recommendedName>
        <fullName evidence="4">Mannan endo-1,4-beta-mannosidase</fullName>
        <ecNumber evidence="4">3.2.1.78</ecNumber>
    </recommendedName>
</protein>
<keyword evidence="3 4" id="KW-0326">Glycosidase</keyword>
<feature type="domain" description="GH26" evidence="9">
    <location>
        <begin position="30"/>
        <end position="365"/>
    </location>
</feature>
<reference evidence="10 11" key="1">
    <citation type="submission" date="2019-02" db="EMBL/GenBank/DDBJ databases">
        <title>Genomic Encyclopedia of Type Strains, Phase IV (KMG-IV): sequencing the most valuable type-strain genomes for metagenomic binning, comparative biology and taxonomic classification.</title>
        <authorList>
            <person name="Goeker M."/>
        </authorList>
    </citation>
    <scope>NUCLEOTIDE SEQUENCE [LARGE SCALE GENOMIC DNA]</scope>
    <source>
        <strain evidence="10 11">DSM 18116</strain>
    </source>
</reference>
<dbReference type="SUPFAM" id="SSF51445">
    <property type="entry name" value="(Trans)glycosidases"/>
    <property type="match status" value="1"/>
</dbReference>
<evidence type="ECO:0000313" key="10">
    <source>
        <dbReference type="EMBL" id="RZS70688.1"/>
    </source>
</evidence>
<gene>
    <name evidence="10" type="ORF">EV199_2581</name>
</gene>
<keyword evidence="4" id="KW-0119">Carbohydrate metabolism</keyword>
<keyword evidence="2 4" id="KW-0378">Hydrolase</keyword>
<dbReference type="InterPro" id="IPR016714">
    <property type="entry name" value="MANB/E"/>
</dbReference>
<feature type="site" description="Plays an important role in maintaining the position of the catalytic nucleophile" evidence="7">
    <location>
        <position position="184"/>
    </location>
</feature>
<evidence type="ECO:0000256" key="5">
    <source>
        <dbReference type="PIRSR" id="PIRSR018168-1"/>
    </source>
</evidence>
<accession>A0A4Q7MQP6</accession>
<feature type="signal peptide" evidence="4">
    <location>
        <begin position="1"/>
        <end position="20"/>
    </location>
</feature>
<dbReference type="RefSeq" id="WP_130541150.1">
    <property type="nucleotide sequence ID" value="NZ_CP042431.1"/>
</dbReference>
<proteinExistence type="inferred from homology"/>
<feature type="binding site" evidence="6">
    <location>
        <position position="190"/>
    </location>
    <ligand>
        <name>substrate</name>
    </ligand>
</feature>
<dbReference type="Proteomes" id="UP000293874">
    <property type="component" value="Unassembled WGS sequence"/>
</dbReference>
<name>A0A4Q7MQP6_9BACT</name>
<keyword evidence="4" id="KW-0964">Secreted</keyword>
<organism evidence="10 11">
    <name type="scientific">Pseudobacter ginsenosidimutans</name>
    <dbReference type="NCBI Taxonomy" id="661488"/>
    <lineage>
        <taxon>Bacteria</taxon>
        <taxon>Pseudomonadati</taxon>
        <taxon>Bacteroidota</taxon>
        <taxon>Chitinophagia</taxon>
        <taxon>Chitinophagales</taxon>
        <taxon>Chitinophagaceae</taxon>
        <taxon>Pseudobacter</taxon>
    </lineage>
</organism>
<dbReference type="GO" id="GO:0006080">
    <property type="term" value="P:substituted mannan metabolic process"/>
    <property type="evidence" value="ECO:0007669"/>
    <property type="project" value="UniProtKB-UniRule"/>
</dbReference>
<evidence type="ECO:0000313" key="11">
    <source>
        <dbReference type="Proteomes" id="UP000293874"/>
    </source>
</evidence>
<dbReference type="EC" id="3.2.1.78" evidence="4"/>
<feature type="active site" description="Nucleophile" evidence="5 8">
    <location>
        <position position="294"/>
    </location>
</feature>
<evidence type="ECO:0000256" key="2">
    <source>
        <dbReference type="ARBA" id="ARBA00022801"/>
    </source>
</evidence>
<evidence type="ECO:0000256" key="1">
    <source>
        <dbReference type="ARBA" id="ARBA00007754"/>
    </source>
</evidence>
<evidence type="ECO:0000259" key="9">
    <source>
        <dbReference type="PROSITE" id="PS51764"/>
    </source>
</evidence>
<comment type="catalytic activity">
    <reaction evidence="4">
        <text>Random hydrolysis of (1-&gt;4)-beta-D-mannosidic linkages in mannans, galactomannans and glucomannans.</text>
        <dbReference type="EC" id="3.2.1.78"/>
    </reaction>
</comment>
<dbReference type="GO" id="GO:0005576">
    <property type="term" value="C:extracellular region"/>
    <property type="evidence" value="ECO:0007669"/>
    <property type="project" value="UniProtKB-SubCell"/>
</dbReference>
<dbReference type="GO" id="GO:0016985">
    <property type="term" value="F:mannan endo-1,4-beta-mannosidase activity"/>
    <property type="evidence" value="ECO:0007669"/>
    <property type="project" value="UniProtKB-UniRule"/>
</dbReference>
<keyword evidence="4" id="KW-0732">Signal</keyword>
<dbReference type="PANTHER" id="PTHR40079">
    <property type="entry name" value="MANNAN ENDO-1,4-BETA-MANNOSIDASE E-RELATED"/>
    <property type="match status" value="1"/>
</dbReference>
<dbReference type="PROSITE" id="PS51764">
    <property type="entry name" value="GH26"/>
    <property type="match status" value="1"/>
</dbReference>
<dbReference type="PIRSF" id="PIRSF018168">
    <property type="entry name" value="Mannan-1_4-beta-mannosidase"/>
    <property type="match status" value="1"/>
</dbReference>
<evidence type="ECO:0000256" key="8">
    <source>
        <dbReference type="PROSITE-ProRule" id="PRU01100"/>
    </source>
</evidence>
<dbReference type="InterPro" id="IPR022790">
    <property type="entry name" value="GH26_dom"/>
</dbReference>
<feature type="chain" id="PRO_5021061835" description="Mannan endo-1,4-beta-mannosidase" evidence="4">
    <location>
        <begin position="21"/>
        <end position="374"/>
    </location>
</feature>
<evidence type="ECO:0000256" key="7">
    <source>
        <dbReference type="PIRSR" id="PIRSR018168-3"/>
    </source>
</evidence>
<dbReference type="OrthoDB" id="9816550at2"/>